<dbReference type="EMBL" id="NCVQ01000010">
    <property type="protein sequence ID" value="PWZ05685.1"/>
    <property type="molecule type" value="Genomic_DNA"/>
</dbReference>
<feature type="compositionally biased region" description="Polar residues" evidence="1">
    <location>
        <begin position="15"/>
        <end position="26"/>
    </location>
</feature>
<feature type="region of interest" description="Disordered" evidence="1">
    <location>
        <begin position="1"/>
        <end position="26"/>
    </location>
</feature>
<name>A0A3L6DAW6_MAIZE</name>
<protein>
    <submittedName>
        <fullName evidence="2">Uncharacterized protein</fullName>
    </submittedName>
</protein>
<accession>A0A3L6DAW6</accession>
<comment type="caution">
    <text evidence="2">The sequence shown here is derived from an EMBL/GenBank/DDBJ whole genome shotgun (WGS) entry which is preliminary data.</text>
</comment>
<dbReference type="AlphaFoldDB" id="A0A3L6DAW6"/>
<evidence type="ECO:0000313" key="3">
    <source>
        <dbReference type="Proteomes" id="UP000251960"/>
    </source>
</evidence>
<evidence type="ECO:0000313" key="2">
    <source>
        <dbReference type="EMBL" id="PWZ05685.1"/>
    </source>
</evidence>
<dbReference type="Proteomes" id="UP000251960">
    <property type="component" value="Chromosome 9"/>
</dbReference>
<proteinExistence type="predicted"/>
<evidence type="ECO:0000256" key="1">
    <source>
        <dbReference type="SAM" id="MobiDB-lite"/>
    </source>
</evidence>
<gene>
    <name evidence="2" type="ORF">Zm00014a_030192</name>
</gene>
<organism evidence="2 3">
    <name type="scientific">Zea mays</name>
    <name type="common">Maize</name>
    <dbReference type="NCBI Taxonomy" id="4577"/>
    <lineage>
        <taxon>Eukaryota</taxon>
        <taxon>Viridiplantae</taxon>
        <taxon>Streptophyta</taxon>
        <taxon>Embryophyta</taxon>
        <taxon>Tracheophyta</taxon>
        <taxon>Spermatophyta</taxon>
        <taxon>Magnoliopsida</taxon>
        <taxon>Liliopsida</taxon>
        <taxon>Poales</taxon>
        <taxon>Poaceae</taxon>
        <taxon>PACMAD clade</taxon>
        <taxon>Panicoideae</taxon>
        <taxon>Andropogonodae</taxon>
        <taxon>Andropogoneae</taxon>
        <taxon>Tripsacinae</taxon>
        <taxon>Zea</taxon>
    </lineage>
</organism>
<reference evidence="2 3" key="1">
    <citation type="journal article" date="2018" name="Nat. Genet.">
        <title>Extensive intraspecific gene order and gene structural variations between Mo17 and other maize genomes.</title>
        <authorList>
            <person name="Sun S."/>
            <person name="Zhou Y."/>
            <person name="Chen J."/>
            <person name="Shi J."/>
            <person name="Zhao H."/>
            <person name="Zhao H."/>
            <person name="Song W."/>
            <person name="Zhang M."/>
            <person name="Cui Y."/>
            <person name="Dong X."/>
            <person name="Liu H."/>
            <person name="Ma X."/>
            <person name="Jiao Y."/>
            <person name="Wang B."/>
            <person name="Wei X."/>
            <person name="Stein J.C."/>
            <person name="Glaubitz J.C."/>
            <person name="Lu F."/>
            <person name="Yu G."/>
            <person name="Liang C."/>
            <person name="Fengler K."/>
            <person name="Li B."/>
            <person name="Rafalski A."/>
            <person name="Schnable P.S."/>
            <person name="Ware D.H."/>
            <person name="Buckler E.S."/>
            <person name="Lai J."/>
        </authorList>
    </citation>
    <scope>NUCLEOTIDE SEQUENCE [LARGE SCALE GENOMIC DNA]</scope>
    <source>
        <strain evidence="3">cv. Missouri 17</strain>
        <tissue evidence="2">Seedling</tissue>
    </source>
</reference>
<sequence>MRNNSPACSKKSKITGCSSGQTGTVI</sequence>